<dbReference type="PROSITE" id="PS51748">
    <property type="entry name" value="HEXOKINASE_2"/>
    <property type="match status" value="1"/>
</dbReference>
<keyword evidence="12" id="KW-1185">Reference proteome</keyword>
<dbReference type="EC" id="2.7.1.-" evidence="8"/>
<dbReference type="GO" id="GO:0004340">
    <property type="term" value="F:glucokinase activity"/>
    <property type="evidence" value="ECO:0007669"/>
    <property type="project" value="TreeGrafter"/>
</dbReference>
<dbReference type="GO" id="GO:0006006">
    <property type="term" value="P:glucose metabolic process"/>
    <property type="evidence" value="ECO:0007669"/>
    <property type="project" value="TreeGrafter"/>
</dbReference>
<dbReference type="CDD" id="cd24018">
    <property type="entry name" value="ASKHA_NBD_HK_fungi"/>
    <property type="match status" value="1"/>
</dbReference>
<feature type="domain" description="Hexokinase C-terminal" evidence="10">
    <location>
        <begin position="231"/>
        <end position="465"/>
    </location>
</feature>
<gene>
    <name evidence="11" type="ORF">FCALED_LOCUS7818</name>
</gene>
<evidence type="ECO:0000256" key="6">
    <source>
        <dbReference type="ARBA" id="ARBA00022840"/>
    </source>
</evidence>
<organism evidence="11 12">
    <name type="scientific">Funneliformis caledonium</name>
    <dbReference type="NCBI Taxonomy" id="1117310"/>
    <lineage>
        <taxon>Eukaryota</taxon>
        <taxon>Fungi</taxon>
        <taxon>Fungi incertae sedis</taxon>
        <taxon>Mucoromycota</taxon>
        <taxon>Glomeromycotina</taxon>
        <taxon>Glomeromycetes</taxon>
        <taxon>Glomerales</taxon>
        <taxon>Glomeraceae</taxon>
        <taxon>Funneliformis</taxon>
    </lineage>
</organism>
<dbReference type="PRINTS" id="PR00475">
    <property type="entry name" value="HEXOKINASE"/>
</dbReference>
<dbReference type="FunFam" id="3.30.420.40:FF:000156">
    <property type="entry name" value="Phosphotransferase"/>
    <property type="match status" value="1"/>
</dbReference>
<accession>A0A9N9C2J8</accession>
<dbReference type="GO" id="GO:0001678">
    <property type="term" value="P:intracellular glucose homeostasis"/>
    <property type="evidence" value="ECO:0007669"/>
    <property type="project" value="InterPro"/>
</dbReference>
<dbReference type="InterPro" id="IPR022672">
    <property type="entry name" value="Hexokinase_N"/>
</dbReference>
<evidence type="ECO:0000256" key="4">
    <source>
        <dbReference type="ARBA" id="ARBA00022741"/>
    </source>
</evidence>
<keyword evidence="5 8" id="KW-0418">Kinase</keyword>
<dbReference type="GO" id="GO:0006096">
    <property type="term" value="P:glycolytic process"/>
    <property type="evidence" value="ECO:0007669"/>
    <property type="project" value="UniProtKB-KW"/>
</dbReference>
<dbReference type="GO" id="GO:0005524">
    <property type="term" value="F:ATP binding"/>
    <property type="evidence" value="ECO:0007669"/>
    <property type="project" value="UniProtKB-UniRule"/>
</dbReference>
<evidence type="ECO:0000259" key="10">
    <source>
        <dbReference type="Pfam" id="PF03727"/>
    </source>
</evidence>
<evidence type="ECO:0000256" key="1">
    <source>
        <dbReference type="ARBA" id="ARBA00004888"/>
    </source>
</evidence>
<keyword evidence="3 8" id="KW-0808">Transferase</keyword>
<keyword evidence="7 8" id="KW-0324">Glycolysis</keyword>
<dbReference type="AlphaFoldDB" id="A0A9N9C2J8"/>
<dbReference type="GO" id="GO:0008865">
    <property type="term" value="F:fructokinase activity"/>
    <property type="evidence" value="ECO:0007669"/>
    <property type="project" value="TreeGrafter"/>
</dbReference>
<proteinExistence type="inferred from homology"/>
<evidence type="ECO:0000256" key="2">
    <source>
        <dbReference type="ARBA" id="ARBA00009225"/>
    </source>
</evidence>
<evidence type="ECO:0000313" key="11">
    <source>
        <dbReference type="EMBL" id="CAG8585520.1"/>
    </source>
</evidence>
<comment type="caution">
    <text evidence="11">The sequence shown here is derived from an EMBL/GenBank/DDBJ whole genome shotgun (WGS) entry which is preliminary data.</text>
</comment>
<evidence type="ECO:0000259" key="9">
    <source>
        <dbReference type="Pfam" id="PF00349"/>
    </source>
</evidence>
<dbReference type="PROSITE" id="PS00378">
    <property type="entry name" value="HEXOKINASE_1"/>
    <property type="match status" value="1"/>
</dbReference>
<dbReference type="OrthoDB" id="419537at2759"/>
<dbReference type="PANTHER" id="PTHR19443:SF30">
    <property type="entry name" value="GLUCOKINASE-1-RELATED"/>
    <property type="match status" value="1"/>
</dbReference>
<evidence type="ECO:0000256" key="7">
    <source>
        <dbReference type="ARBA" id="ARBA00023152"/>
    </source>
</evidence>
<dbReference type="Pfam" id="PF03727">
    <property type="entry name" value="Hexokinase_2"/>
    <property type="match status" value="1"/>
</dbReference>
<dbReference type="PANTHER" id="PTHR19443">
    <property type="entry name" value="HEXOKINASE"/>
    <property type="match status" value="1"/>
</dbReference>
<evidence type="ECO:0000313" key="12">
    <source>
        <dbReference type="Proteomes" id="UP000789570"/>
    </source>
</evidence>
<comment type="pathway">
    <text evidence="1">Carbohydrate degradation; glycolysis; D-glyceraldehyde 3-phosphate and glycerone phosphate from D-glucose: step 1/4.</text>
</comment>
<keyword evidence="4 8" id="KW-0547">Nucleotide-binding</keyword>
<dbReference type="Pfam" id="PF00349">
    <property type="entry name" value="Hexokinase_1"/>
    <property type="match status" value="1"/>
</dbReference>
<dbReference type="InterPro" id="IPR001312">
    <property type="entry name" value="Hexokinase"/>
</dbReference>
<evidence type="ECO:0000256" key="5">
    <source>
        <dbReference type="ARBA" id="ARBA00022777"/>
    </source>
</evidence>
<protein>
    <recommendedName>
        <fullName evidence="8">Phosphotransferase</fullName>
        <ecNumber evidence="8">2.7.1.-</ecNumber>
    </recommendedName>
</protein>
<dbReference type="Gene3D" id="3.40.367.20">
    <property type="match status" value="1"/>
</dbReference>
<dbReference type="GO" id="GO:0005829">
    <property type="term" value="C:cytosol"/>
    <property type="evidence" value="ECO:0007669"/>
    <property type="project" value="TreeGrafter"/>
</dbReference>
<sequence length="470" mass="51949">MPSIPLTLENFEEIANCSESQKSAIDEISKGFEVNKTKFNEIVNHFRNEMKKGLEMRGQTVAMVPSYVTGVPTGKEVGTFLALDLGGTNLRVCLIKFESEGNMSIKQQKYTISETYKTGEARQLFDFLANCIDKFLAELDETDYKGSSRKGGKLNLGFTFSFPVEQTAIDKGTLISWTKGFTCVNAVGKDVVFMLQEALNRKEVPVKVAALVNDTVGTLLAHAYKYPNTLLGVILGTGTNCAYFEKISNIKKLQSSSNAEHMIINLEWGAFDNEKKVLPITMFDNKLDRESNNPRLQIFEKLVSGMYLGEITRNILLNLIDRELIFDGISSKDLNTHYSVETAYLSTIESDDTDTLENARKILEEELNIPSTTLTDRQIVKRVCQIVGLRSAILSSAALSAIITQCNVIKTGCDIGIDGSLFEFYPSFEARIKSAFREHFGTNADNFKLGLARDGSGVGAALAAMLTTAK</sequence>
<dbReference type="Proteomes" id="UP000789570">
    <property type="component" value="Unassembled WGS sequence"/>
</dbReference>
<evidence type="ECO:0000256" key="8">
    <source>
        <dbReference type="RuleBase" id="RU362007"/>
    </source>
</evidence>
<name>A0A9N9C2J8_9GLOM</name>
<dbReference type="GO" id="GO:0005536">
    <property type="term" value="F:D-glucose binding"/>
    <property type="evidence" value="ECO:0007669"/>
    <property type="project" value="InterPro"/>
</dbReference>
<dbReference type="Gene3D" id="3.30.420.40">
    <property type="match status" value="1"/>
</dbReference>
<evidence type="ECO:0000256" key="3">
    <source>
        <dbReference type="ARBA" id="ARBA00022679"/>
    </source>
</evidence>
<dbReference type="SUPFAM" id="SSF53067">
    <property type="entry name" value="Actin-like ATPase domain"/>
    <property type="match status" value="2"/>
</dbReference>
<comment type="similarity">
    <text evidence="2 8">Belongs to the hexokinase family.</text>
</comment>
<dbReference type="EMBL" id="CAJVPQ010002149">
    <property type="protein sequence ID" value="CAG8585520.1"/>
    <property type="molecule type" value="Genomic_DNA"/>
</dbReference>
<reference evidence="11" key="1">
    <citation type="submission" date="2021-06" db="EMBL/GenBank/DDBJ databases">
        <authorList>
            <person name="Kallberg Y."/>
            <person name="Tangrot J."/>
            <person name="Rosling A."/>
        </authorList>
    </citation>
    <scope>NUCLEOTIDE SEQUENCE</scope>
    <source>
        <strain evidence="11">UK204</strain>
    </source>
</reference>
<keyword evidence="6 8" id="KW-0067">ATP-binding</keyword>
<dbReference type="GO" id="GO:0005739">
    <property type="term" value="C:mitochondrion"/>
    <property type="evidence" value="ECO:0007669"/>
    <property type="project" value="TreeGrafter"/>
</dbReference>
<dbReference type="InterPro" id="IPR022673">
    <property type="entry name" value="Hexokinase_C"/>
</dbReference>
<feature type="domain" description="Hexokinase N-terminal" evidence="9">
    <location>
        <begin position="25"/>
        <end position="224"/>
    </location>
</feature>
<dbReference type="InterPro" id="IPR019807">
    <property type="entry name" value="Hexokinase_BS"/>
</dbReference>
<dbReference type="InterPro" id="IPR043129">
    <property type="entry name" value="ATPase_NBD"/>
</dbReference>